<dbReference type="EMBL" id="JBHSWX010000012">
    <property type="protein sequence ID" value="MFC6786574.1"/>
    <property type="molecule type" value="Genomic_DNA"/>
</dbReference>
<evidence type="ECO:0000259" key="3">
    <source>
        <dbReference type="Pfam" id="PF14470"/>
    </source>
</evidence>
<comment type="caution">
    <text evidence="4">The sequence shown here is derived from an EMBL/GenBank/DDBJ whole genome shotgun (WGS) entry which is preliminary data.</text>
</comment>
<dbReference type="Proteomes" id="UP001596443">
    <property type="component" value="Unassembled WGS sequence"/>
</dbReference>
<feature type="domain" description="YokE-like PH" evidence="3">
    <location>
        <begin position="82"/>
        <end position="151"/>
    </location>
</feature>
<protein>
    <submittedName>
        <fullName evidence="4">PH domain-containing protein</fullName>
    </submittedName>
</protein>
<sequence length="202" mass="21969">MHSCPSCGAGVEPSHSFCEKCGAEIGSADTETAPNTESFDQYAEHFGPEETPQYILKGATLKTEGNIDSAKSSLSGGGGVKTIVTDERVFIHVEKRITGDDMRTLPYESINAVNLDTGIINNFLSLQTGGGTYKVQVLDKEEAKNAIEYIRTRKRELAQGGGGSTSDPDPTEQLKNIKELHDQGVLSDEEFETKKRELLDKI</sequence>
<accession>A0ABD5TBD4</accession>
<dbReference type="RefSeq" id="WP_284060798.1">
    <property type="nucleotide sequence ID" value="NZ_CP126158.1"/>
</dbReference>
<dbReference type="InterPro" id="IPR018649">
    <property type="entry name" value="SHOCT"/>
</dbReference>
<gene>
    <name evidence="4" type="ORF">ACFQFD_11400</name>
</gene>
<dbReference type="Pfam" id="PF09851">
    <property type="entry name" value="SHOCT"/>
    <property type="match status" value="1"/>
</dbReference>
<name>A0ABD5TBD4_9EURY</name>
<dbReference type="GeneID" id="81209658"/>
<dbReference type="AlphaFoldDB" id="A0ABD5TBD4"/>
<evidence type="ECO:0000256" key="1">
    <source>
        <dbReference type="SAM" id="MobiDB-lite"/>
    </source>
</evidence>
<evidence type="ECO:0000259" key="2">
    <source>
        <dbReference type="Pfam" id="PF09851"/>
    </source>
</evidence>
<dbReference type="Pfam" id="PF14470">
    <property type="entry name" value="bPH_3"/>
    <property type="match status" value="1"/>
</dbReference>
<proteinExistence type="predicted"/>
<keyword evidence="5" id="KW-1185">Reference proteome</keyword>
<feature type="region of interest" description="Disordered" evidence="1">
    <location>
        <begin position="156"/>
        <end position="186"/>
    </location>
</feature>
<organism evidence="4 5">
    <name type="scientific">Halobaculum halobium</name>
    <dbReference type="NCBI Taxonomy" id="3032281"/>
    <lineage>
        <taxon>Archaea</taxon>
        <taxon>Methanobacteriati</taxon>
        <taxon>Methanobacteriota</taxon>
        <taxon>Stenosarchaea group</taxon>
        <taxon>Halobacteria</taxon>
        <taxon>Halobacteriales</taxon>
        <taxon>Haloferacaceae</taxon>
        <taxon>Halobaculum</taxon>
    </lineage>
</organism>
<reference evidence="4 5" key="1">
    <citation type="journal article" date="2019" name="Int. J. Syst. Evol. Microbiol.">
        <title>The Global Catalogue of Microorganisms (GCM) 10K type strain sequencing project: providing services to taxonomists for standard genome sequencing and annotation.</title>
        <authorList>
            <consortium name="The Broad Institute Genomics Platform"/>
            <consortium name="The Broad Institute Genome Sequencing Center for Infectious Disease"/>
            <person name="Wu L."/>
            <person name="Ma J."/>
        </authorList>
    </citation>
    <scope>NUCLEOTIDE SEQUENCE [LARGE SCALE GENOMIC DNA]</scope>
    <source>
        <strain evidence="4 5">SYNS20</strain>
    </source>
</reference>
<evidence type="ECO:0000313" key="4">
    <source>
        <dbReference type="EMBL" id="MFC6786574.1"/>
    </source>
</evidence>
<feature type="domain" description="SHOCT" evidence="2">
    <location>
        <begin position="172"/>
        <end position="199"/>
    </location>
</feature>
<evidence type="ECO:0000313" key="5">
    <source>
        <dbReference type="Proteomes" id="UP001596443"/>
    </source>
</evidence>
<dbReference type="InterPro" id="IPR039519">
    <property type="entry name" value="YokE-like_PH"/>
</dbReference>